<feature type="transmembrane region" description="Helical" evidence="4">
    <location>
        <begin position="207"/>
        <end position="226"/>
    </location>
</feature>
<keyword evidence="3" id="KW-0238">DNA-binding</keyword>
<evidence type="ECO:0000313" key="6">
    <source>
        <dbReference type="EMBL" id="MDN3706085.1"/>
    </source>
</evidence>
<evidence type="ECO:0000256" key="2">
    <source>
        <dbReference type="ARBA" id="ARBA00022840"/>
    </source>
</evidence>
<keyword evidence="1" id="KW-0547">Nucleotide-binding</keyword>
<organism evidence="7 8">
    <name type="scientific">Paenimyroides ceti</name>
    <dbReference type="NCBI Taxonomy" id="395087"/>
    <lineage>
        <taxon>Bacteria</taxon>
        <taxon>Pseudomonadati</taxon>
        <taxon>Bacteroidota</taxon>
        <taxon>Flavobacteriia</taxon>
        <taxon>Flavobacteriales</taxon>
        <taxon>Flavobacteriaceae</taxon>
        <taxon>Paenimyroides</taxon>
    </lineage>
</organism>
<keyword evidence="8" id="KW-1185">Reference proteome</keyword>
<keyword evidence="4" id="KW-1133">Transmembrane helix</keyword>
<dbReference type="SUPFAM" id="SSF52540">
    <property type="entry name" value="P-loop containing nucleoside triphosphate hydrolases"/>
    <property type="match status" value="1"/>
</dbReference>
<proteinExistence type="predicted"/>
<feature type="transmembrane region" description="Helical" evidence="4">
    <location>
        <begin position="24"/>
        <end position="44"/>
    </location>
</feature>
<reference evidence="7" key="1">
    <citation type="journal article" date="2014" name="Int. J. Syst. Evol. Microbiol.">
        <title>Complete genome of a new Firmicutes species belonging to the dominant human colonic microbiota ('Ruminococcus bicirculans') reveals two chromosomes and a selective capacity to utilize plant glucans.</title>
        <authorList>
            <consortium name="NISC Comparative Sequencing Program"/>
            <person name="Wegmann U."/>
            <person name="Louis P."/>
            <person name="Goesmann A."/>
            <person name="Henrissat B."/>
            <person name="Duncan S.H."/>
            <person name="Flint H.J."/>
        </authorList>
    </citation>
    <scope>NUCLEOTIDE SEQUENCE</scope>
    <source>
        <strain evidence="7">CECT 7184</strain>
    </source>
</reference>
<dbReference type="Pfam" id="PF00488">
    <property type="entry name" value="MutS_V"/>
    <property type="match status" value="1"/>
</dbReference>
<dbReference type="InterPro" id="IPR027417">
    <property type="entry name" value="P-loop_NTPase"/>
</dbReference>
<dbReference type="SMART" id="SM00534">
    <property type="entry name" value="MUTSac"/>
    <property type="match status" value="1"/>
</dbReference>
<dbReference type="PANTHER" id="PTHR11361">
    <property type="entry name" value="DNA MISMATCH REPAIR PROTEIN MUTS FAMILY MEMBER"/>
    <property type="match status" value="1"/>
</dbReference>
<dbReference type="EMBL" id="JAUFQU010000086">
    <property type="protein sequence ID" value="MDN3710379.1"/>
    <property type="molecule type" value="Genomic_DNA"/>
</dbReference>
<dbReference type="RefSeq" id="WP_290362222.1">
    <property type="nucleotide sequence ID" value="NZ_JAUFQU010000001.1"/>
</dbReference>
<evidence type="ECO:0000313" key="8">
    <source>
        <dbReference type="Proteomes" id="UP001242368"/>
    </source>
</evidence>
<evidence type="ECO:0000256" key="3">
    <source>
        <dbReference type="ARBA" id="ARBA00023125"/>
    </source>
</evidence>
<comment type="caution">
    <text evidence="7">The sequence shown here is derived from an EMBL/GenBank/DDBJ whole genome shotgun (WGS) entry which is preliminary data.</text>
</comment>
<dbReference type="InterPro" id="IPR036187">
    <property type="entry name" value="DNA_mismatch_repair_MutS_sf"/>
</dbReference>
<dbReference type="SUPFAM" id="SSF48334">
    <property type="entry name" value="DNA repair protein MutS, domain III"/>
    <property type="match status" value="1"/>
</dbReference>
<evidence type="ECO:0000313" key="7">
    <source>
        <dbReference type="EMBL" id="MDN3710379.1"/>
    </source>
</evidence>
<gene>
    <name evidence="6" type="ORF">QW060_02980</name>
    <name evidence="7" type="ORF">QW060_26515</name>
</gene>
<dbReference type="Gene3D" id="1.10.1420.10">
    <property type="match status" value="1"/>
</dbReference>
<dbReference type="InterPro" id="IPR000432">
    <property type="entry name" value="DNA_mismatch_repair_MutS_C"/>
</dbReference>
<keyword evidence="4" id="KW-0812">Transmembrane</keyword>
<evidence type="ECO:0000256" key="4">
    <source>
        <dbReference type="SAM" id="Phobius"/>
    </source>
</evidence>
<dbReference type="PANTHER" id="PTHR11361:SF99">
    <property type="entry name" value="DNA MISMATCH REPAIR PROTEIN"/>
    <property type="match status" value="1"/>
</dbReference>
<dbReference type="Gene3D" id="3.40.50.300">
    <property type="entry name" value="P-loop containing nucleotide triphosphate hydrolases"/>
    <property type="match status" value="1"/>
</dbReference>
<name>A0ABT8D564_9FLAO</name>
<feature type="transmembrane region" description="Helical" evidence="4">
    <location>
        <begin position="50"/>
        <end position="69"/>
    </location>
</feature>
<keyword evidence="2" id="KW-0067">ATP-binding</keyword>
<reference evidence="8" key="2">
    <citation type="journal article" date="2019" name="Int. J. Syst. Evol. Microbiol.">
        <title>The Global Catalogue of Microorganisms (GCM) 10K type strain sequencing project: providing services to taxonomists for standard genome sequencing and annotation.</title>
        <authorList>
            <consortium name="The Broad Institute Genomics Platform"/>
            <consortium name="The Broad Institute Genome Sequencing Center for Infectious Disease"/>
            <person name="Wu L."/>
            <person name="Ma J."/>
        </authorList>
    </citation>
    <scope>NUCLEOTIDE SEQUENCE [LARGE SCALE GENOMIC DNA]</scope>
    <source>
        <strain evidence="8">CECT 7184</strain>
    </source>
</reference>
<feature type="domain" description="DNA mismatch repair proteins mutS family" evidence="5">
    <location>
        <begin position="415"/>
        <end position="585"/>
    </location>
</feature>
<dbReference type="InterPro" id="IPR045076">
    <property type="entry name" value="MutS"/>
</dbReference>
<sequence>MHTYQTLFKKYQSIHHDLKKTSNVLSYLRVVTILGIIYLFYLFLRTENALYGYISFGMVVLFVILINRYQSVSKKLAYHKALMQINEDELNFLEKGTNSFDDGAEYTDSQHPYSYDLDIFGTSSIFQYINRTASYVGKDFLARILLHPSSEKVIVKRQEAVKELSGEIDWRQKINALTKISNDSKVDFEKLKQWCTQEPASFSKIKILLSYLVPVVFLFSAVAYLITSDLLVGKLTSFLFVLNLMLFSINSKRMQQEIVSSDKISHTLSNYGGILREIEQKNFSSVQLTALQRELIKDNQKASDAILRLSAHFEKLQTIANIFVMIVFNGFFQYHNHVLQQVIRWKKQHALQLIRWFEIAGEVEALNSLANCAYNNPNFAFPHINHNNEFKFTALGHPLIRAEKRVCNDIDFTQNRFVILTGSNMSGKSTFLRTVGVNLVLANAGATVCAEFATVAPMELWVSMRLTDSLNDSESFFYAEVKRLKTIVEHAAEKPVFILLDEILKGTNSDDKTSGTIGVVEKIICTQATGMIATHDLEVCKTTYKYPEILANKRFEVAIINDELCFDYKMQDGICENRNATFIMQKMGII</sequence>
<dbReference type="EMBL" id="JAUFQU010000001">
    <property type="protein sequence ID" value="MDN3706085.1"/>
    <property type="molecule type" value="Genomic_DNA"/>
</dbReference>
<dbReference type="Proteomes" id="UP001242368">
    <property type="component" value="Unassembled WGS sequence"/>
</dbReference>
<keyword evidence="4" id="KW-0472">Membrane</keyword>
<reference evidence="7" key="3">
    <citation type="submission" date="2023-06" db="EMBL/GenBank/DDBJ databases">
        <authorList>
            <person name="Lucena T."/>
            <person name="Sun Q."/>
        </authorList>
    </citation>
    <scope>NUCLEOTIDE SEQUENCE</scope>
    <source>
        <strain evidence="7">CECT 7184</strain>
    </source>
</reference>
<accession>A0ABT8D564</accession>
<protein>
    <submittedName>
        <fullName evidence="7">DNA mismatch repair protein MutS</fullName>
    </submittedName>
</protein>
<feature type="transmembrane region" description="Helical" evidence="4">
    <location>
        <begin position="232"/>
        <end position="249"/>
    </location>
</feature>
<evidence type="ECO:0000259" key="5">
    <source>
        <dbReference type="SMART" id="SM00534"/>
    </source>
</evidence>
<evidence type="ECO:0000256" key="1">
    <source>
        <dbReference type="ARBA" id="ARBA00022741"/>
    </source>
</evidence>